<dbReference type="AlphaFoldDB" id="E1R0W7"/>
<dbReference type="EMBL" id="CP002116">
    <property type="protein sequence ID" value="ADK80216.1"/>
    <property type="molecule type" value="Genomic_DNA"/>
</dbReference>
<accession>E1R0W7</accession>
<dbReference type="STRING" id="573413.Spirs_1084"/>
<sequence>MNNHKLSLSIIDANILIDYVLADEDIIRELSNYWKEVLVPDCVINEVDGLTLDRAAELGLVIVETPFSELKEDPVLSYQDLSCFYYTKKHFAVCLTNDKALRRACKSNGLDTIWGLEMLLLLVSNSQIKKARAKGIAEKIHKNNPEITGNILKDFLINLQNI</sequence>
<dbReference type="KEGG" id="ssm:Spirs_1084"/>
<dbReference type="Gene3D" id="3.40.50.1010">
    <property type="entry name" value="5'-nuclease"/>
    <property type="match status" value="1"/>
</dbReference>
<dbReference type="RefSeq" id="WP_013253680.1">
    <property type="nucleotide sequence ID" value="NC_014364.1"/>
</dbReference>
<name>E1R0W7_SEDSS</name>
<protein>
    <recommendedName>
        <fullName evidence="3">PIN domain-containing protein</fullName>
    </recommendedName>
</protein>
<dbReference type="OrthoDB" id="1550514at2"/>
<gene>
    <name evidence="1" type="ordered locus">Spirs_1084</name>
</gene>
<dbReference type="HOGENOM" id="CLU_1626320_0_0_12"/>
<dbReference type="SUPFAM" id="SSF88723">
    <property type="entry name" value="PIN domain-like"/>
    <property type="match status" value="1"/>
</dbReference>
<evidence type="ECO:0000313" key="1">
    <source>
        <dbReference type="EMBL" id="ADK80216.1"/>
    </source>
</evidence>
<evidence type="ECO:0000313" key="2">
    <source>
        <dbReference type="Proteomes" id="UP000002318"/>
    </source>
</evidence>
<keyword evidence="2" id="KW-1185">Reference proteome</keyword>
<evidence type="ECO:0008006" key="3">
    <source>
        <dbReference type="Google" id="ProtNLM"/>
    </source>
</evidence>
<organism evidence="1 2">
    <name type="scientific">Sediminispirochaeta smaragdinae (strain DSM 11293 / JCM 15392 / SEBR 4228)</name>
    <name type="common">Spirochaeta smaragdinae</name>
    <dbReference type="NCBI Taxonomy" id="573413"/>
    <lineage>
        <taxon>Bacteria</taxon>
        <taxon>Pseudomonadati</taxon>
        <taxon>Spirochaetota</taxon>
        <taxon>Spirochaetia</taxon>
        <taxon>Spirochaetales</taxon>
        <taxon>Spirochaetaceae</taxon>
        <taxon>Sediminispirochaeta</taxon>
    </lineage>
</organism>
<proteinExistence type="predicted"/>
<dbReference type="eggNOG" id="COG1412">
    <property type="taxonomic scope" value="Bacteria"/>
</dbReference>
<reference evidence="1 2" key="1">
    <citation type="journal article" date="2010" name="Stand. Genomic Sci.">
        <title>Complete genome sequence of Spirochaeta smaragdinae type strain (SEBR 4228).</title>
        <authorList>
            <person name="Mavromatis K."/>
            <person name="Yasawong M."/>
            <person name="Chertkov O."/>
            <person name="Lapidus A."/>
            <person name="Lucas S."/>
            <person name="Nolan M."/>
            <person name="Del Rio T.G."/>
            <person name="Tice H."/>
            <person name="Cheng J.F."/>
            <person name="Pitluck S."/>
            <person name="Liolios K."/>
            <person name="Ivanova N."/>
            <person name="Tapia R."/>
            <person name="Han C."/>
            <person name="Bruce D."/>
            <person name="Goodwin L."/>
            <person name="Pati A."/>
            <person name="Chen A."/>
            <person name="Palaniappan K."/>
            <person name="Land M."/>
            <person name="Hauser L."/>
            <person name="Chang Y.J."/>
            <person name="Jeffries C.D."/>
            <person name="Detter J.C."/>
            <person name="Rohde M."/>
            <person name="Brambilla E."/>
            <person name="Spring S."/>
            <person name="Goker M."/>
            <person name="Sikorski J."/>
            <person name="Woyke T."/>
            <person name="Bristow J."/>
            <person name="Eisen J.A."/>
            <person name="Markowitz V."/>
            <person name="Hugenholtz P."/>
            <person name="Klenk H.P."/>
            <person name="Kyrpides N.C."/>
        </authorList>
    </citation>
    <scope>NUCLEOTIDE SEQUENCE [LARGE SCALE GENOMIC DNA]</scope>
    <source>
        <strain evidence="2">DSM 11293 / JCM 15392 / SEBR 4228</strain>
    </source>
</reference>
<dbReference type="InterPro" id="IPR029060">
    <property type="entry name" value="PIN-like_dom_sf"/>
</dbReference>
<dbReference type="Proteomes" id="UP000002318">
    <property type="component" value="Chromosome"/>
</dbReference>